<name>A0A368MYC8_9FLAO</name>
<keyword evidence="4" id="KW-1185">Reference proteome</keyword>
<feature type="signal peptide" evidence="2">
    <location>
        <begin position="1"/>
        <end position="21"/>
    </location>
</feature>
<keyword evidence="1" id="KW-0472">Membrane</keyword>
<dbReference type="Pfam" id="PF13584">
    <property type="entry name" value="BatD"/>
    <property type="match status" value="1"/>
</dbReference>
<keyword evidence="1" id="KW-0812">Transmembrane</keyword>
<dbReference type="Proteomes" id="UP000252172">
    <property type="component" value="Unassembled WGS sequence"/>
</dbReference>
<evidence type="ECO:0000313" key="4">
    <source>
        <dbReference type="Proteomes" id="UP000252172"/>
    </source>
</evidence>
<organism evidence="3 4">
    <name type="scientific">Chryseobacterium lacus</name>
    <dbReference type="NCBI Taxonomy" id="2058346"/>
    <lineage>
        <taxon>Bacteria</taxon>
        <taxon>Pseudomonadati</taxon>
        <taxon>Bacteroidota</taxon>
        <taxon>Flavobacteriia</taxon>
        <taxon>Flavobacteriales</taxon>
        <taxon>Weeksellaceae</taxon>
        <taxon>Chryseobacterium group</taxon>
        <taxon>Chryseobacterium</taxon>
    </lineage>
</organism>
<protein>
    <recommendedName>
        <fullName evidence="5">Protein BatD</fullName>
    </recommendedName>
</protein>
<evidence type="ECO:0000256" key="1">
    <source>
        <dbReference type="SAM" id="Phobius"/>
    </source>
</evidence>
<dbReference type="OrthoDB" id="9807384at2"/>
<sequence length="301" mass="34817">MRSFKKISSVVFLFISLAVFSQTLGSNLDKTTLALGEIGTYTVVISGLQDKTVHAAPVNELLPFHFEEIKDSTNIANGKYTRVIEFAIFEEGTFSIPVLEFNIGGEIQKTIPYEVEVVNTATKEDEINDIRENKEIPLQILDYWEMYKWYILAALAVIAIIFLIIMFRKYGRKVKTSPVVNTNKTLKELDLLRKKKYIENEDYRSFYVELMDISRNFITTQYRIPADVLLTDDLIEVLRNTNRISKENEKVIEEAFLRGDMVKFAKIFPTSSMMEEDFNAIRNFVKRSTKDLELEQLRTGV</sequence>
<gene>
    <name evidence="3" type="ORF">DQ356_10100</name>
</gene>
<comment type="caution">
    <text evidence="3">The sequence shown here is derived from an EMBL/GenBank/DDBJ whole genome shotgun (WGS) entry which is preliminary data.</text>
</comment>
<evidence type="ECO:0008006" key="5">
    <source>
        <dbReference type="Google" id="ProtNLM"/>
    </source>
</evidence>
<accession>A0A368MYC8</accession>
<dbReference type="InterPro" id="IPR025738">
    <property type="entry name" value="BatD"/>
</dbReference>
<dbReference type="EMBL" id="QPIE01000007">
    <property type="protein sequence ID" value="RCU42271.1"/>
    <property type="molecule type" value="Genomic_DNA"/>
</dbReference>
<keyword evidence="2" id="KW-0732">Signal</keyword>
<feature type="transmembrane region" description="Helical" evidence="1">
    <location>
        <begin position="147"/>
        <end position="167"/>
    </location>
</feature>
<evidence type="ECO:0000313" key="3">
    <source>
        <dbReference type="EMBL" id="RCU42271.1"/>
    </source>
</evidence>
<dbReference type="RefSeq" id="WP_114304372.1">
    <property type="nucleotide sequence ID" value="NZ_QPIE01000007.1"/>
</dbReference>
<dbReference type="AlphaFoldDB" id="A0A368MYC8"/>
<keyword evidence="1" id="KW-1133">Transmembrane helix</keyword>
<reference evidence="3 4" key="1">
    <citation type="submission" date="2018-07" db="EMBL/GenBank/DDBJ databases">
        <title>Chryseobacterium lacus sp. nov., isolated from lake water.</title>
        <authorList>
            <person name="Li C.-M."/>
        </authorList>
    </citation>
    <scope>NUCLEOTIDE SEQUENCE [LARGE SCALE GENOMIC DNA]</scope>
    <source>
        <strain evidence="3 4">YLOS41</strain>
    </source>
</reference>
<evidence type="ECO:0000256" key="2">
    <source>
        <dbReference type="SAM" id="SignalP"/>
    </source>
</evidence>
<proteinExistence type="predicted"/>
<feature type="chain" id="PRO_5016942809" description="Protein BatD" evidence="2">
    <location>
        <begin position="22"/>
        <end position="301"/>
    </location>
</feature>